<gene>
    <name evidence="2" type="ORF">CA85_21170</name>
</gene>
<protein>
    <recommendedName>
        <fullName evidence="1">Restriction endonuclease type IV Mrr domain-containing protein</fullName>
    </recommendedName>
</protein>
<reference evidence="2 3" key="1">
    <citation type="submission" date="2019-02" db="EMBL/GenBank/DDBJ databases">
        <title>Deep-cultivation of Planctomycetes and their phenomic and genomic characterization uncovers novel biology.</title>
        <authorList>
            <person name="Wiegand S."/>
            <person name="Jogler M."/>
            <person name="Boedeker C."/>
            <person name="Pinto D."/>
            <person name="Vollmers J."/>
            <person name="Rivas-Marin E."/>
            <person name="Kohn T."/>
            <person name="Peeters S.H."/>
            <person name="Heuer A."/>
            <person name="Rast P."/>
            <person name="Oberbeckmann S."/>
            <person name="Bunk B."/>
            <person name="Jeske O."/>
            <person name="Meyerdierks A."/>
            <person name="Storesund J.E."/>
            <person name="Kallscheuer N."/>
            <person name="Luecker S."/>
            <person name="Lage O.M."/>
            <person name="Pohl T."/>
            <person name="Merkel B.J."/>
            <person name="Hornburger P."/>
            <person name="Mueller R.-W."/>
            <person name="Bruemmer F."/>
            <person name="Labrenz M."/>
            <person name="Spormann A.M."/>
            <person name="Op Den Camp H."/>
            <person name="Overmann J."/>
            <person name="Amann R."/>
            <person name="Jetten M.S.M."/>
            <person name="Mascher T."/>
            <person name="Medema M.H."/>
            <person name="Devos D.P."/>
            <person name="Kaster A.-K."/>
            <person name="Ovreas L."/>
            <person name="Rohde M."/>
            <person name="Galperin M.Y."/>
            <person name="Jogler C."/>
        </authorList>
    </citation>
    <scope>NUCLEOTIDE SEQUENCE [LARGE SCALE GENOMIC DNA]</scope>
    <source>
        <strain evidence="2 3">CA85</strain>
    </source>
</reference>
<sequence length="297" mass="33367">MPKRTNSFQQSIRFIYEAIAEQGFVVLESEELTDSDGSTLREVDLLIRGSVAGHAVSIAIECRDRSRKDTVEWIDQLIGKYTAIPVQKVVAVSATGFSRSATDKAKKHQIETLTLAQAEEADWAGFVKLGAVVTHSPKFELLSVEPLTEDPDFPPLRQILDWTAFNDRCQYGSFREFLGRYFRERLVEECLELYNAEFGTANKTLEDLKSAKTFLVESSIEMSLVDEAGEIVTLPSLRFMVKAVTQVTTLDVNHRILNGTMLSESTFNDSRGEFTFRAAQQSESKNIVYKHEIHPGG</sequence>
<evidence type="ECO:0000313" key="3">
    <source>
        <dbReference type="Proteomes" id="UP000318053"/>
    </source>
</evidence>
<dbReference type="AlphaFoldDB" id="A0A5C5XVD4"/>
<name>A0A5C5XVD4_9BACT</name>
<evidence type="ECO:0000259" key="1">
    <source>
        <dbReference type="Pfam" id="PF04471"/>
    </source>
</evidence>
<accession>A0A5C5XVD4</accession>
<dbReference type="GO" id="GO:0003677">
    <property type="term" value="F:DNA binding"/>
    <property type="evidence" value="ECO:0007669"/>
    <property type="project" value="InterPro"/>
</dbReference>
<dbReference type="Proteomes" id="UP000318053">
    <property type="component" value="Unassembled WGS sequence"/>
</dbReference>
<dbReference type="InterPro" id="IPR011335">
    <property type="entry name" value="Restrct_endonuc-II-like"/>
</dbReference>
<feature type="domain" description="Restriction endonuclease type IV Mrr" evidence="1">
    <location>
        <begin position="15"/>
        <end position="114"/>
    </location>
</feature>
<keyword evidence="3" id="KW-1185">Reference proteome</keyword>
<dbReference type="GO" id="GO:0009307">
    <property type="term" value="P:DNA restriction-modification system"/>
    <property type="evidence" value="ECO:0007669"/>
    <property type="project" value="InterPro"/>
</dbReference>
<proteinExistence type="predicted"/>
<evidence type="ECO:0000313" key="2">
    <source>
        <dbReference type="EMBL" id="TWT67267.1"/>
    </source>
</evidence>
<organism evidence="2 3">
    <name type="scientific">Allorhodopirellula solitaria</name>
    <dbReference type="NCBI Taxonomy" id="2527987"/>
    <lineage>
        <taxon>Bacteria</taxon>
        <taxon>Pseudomonadati</taxon>
        <taxon>Planctomycetota</taxon>
        <taxon>Planctomycetia</taxon>
        <taxon>Pirellulales</taxon>
        <taxon>Pirellulaceae</taxon>
        <taxon>Allorhodopirellula</taxon>
    </lineage>
</organism>
<dbReference type="GO" id="GO:0004519">
    <property type="term" value="F:endonuclease activity"/>
    <property type="evidence" value="ECO:0007669"/>
    <property type="project" value="InterPro"/>
</dbReference>
<comment type="caution">
    <text evidence="2">The sequence shown here is derived from an EMBL/GenBank/DDBJ whole genome shotgun (WGS) entry which is preliminary data.</text>
</comment>
<dbReference type="Pfam" id="PF04471">
    <property type="entry name" value="Mrr_cat"/>
    <property type="match status" value="1"/>
</dbReference>
<dbReference type="SUPFAM" id="SSF52980">
    <property type="entry name" value="Restriction endonuclease-like"/>
    <property type="match status" value="1"/>
</dbReference>
<dbReference type="EMBL" id="SJPK01000004">
    <property type="protein sequence ID" value="TWT67267.1"/>
    <property type="molecule type" value="Genomic_DNA"/>
</dbReference>
<dbReference type="RefSeq" id="WP_186774847.1">
    <property type="nucleotide sequence ID" value="NZ_SJPK01000004.1"/>
</dbReference>
<dbReference type="InterPro" id="IPR007560">
    <property type="entry name" value="Restrct_endonuc_IV_Mrr"/>
</dbReference>